<keyword evidence="1" id="KW-0472">Membrane</keyword>
<dbReference type="AlphaFoldDB" id="A0A0V1MRC4"/>
<comment type="caution">
    <text evidence="2">The sequence shown here is derived from an EMBL/GenBank/DDBJ whole genome shotgun (WGS) entry which is preliminary data.</text>
</comment>
<dbReference type="EMBL" id="JYDO01000054">
    <property type="protein sequence ID" value="KRZ74127.1"/>
    <property type="molecule type" value="Genomic_DNA"/>
</dbReference>
<evidence type="ECO:0000313" key="3">
    <source>
        <dbReference type="Proteomes" id="UP000054843"/>
    </source>
</evidence>
<dbReference type="Proteomes" id="UP000054843">
    <property type="component" value="Unassembled WGS sequence"/>
</dbReference>
<protein>
    <submittedName>
        <fullName evidence="2">Uncharacterized protein</fullName>
    </submittedName>
</protein>
<name>A0A0V1MRC4_9BILA</name>
<keyword evidence="3" id="KW-1185">Reference proteome</keyword>
<feature type="transmembrane region" description="Helical" evidence="1">
    <location>
        <begin position="12"/>
        <end position="34"/>
    </location>
</feature>
<keyword evidence="1" id="KW-0812">Transmembrane</keyword>
<evidence type="ECO:0000313" key="2">
    <source>
        <dbReference type="EMBL" id="KRZ74127.1"/>
    </source>
</evidence>
<sequence length="66" mass="7873">MIHVQASLRYRFILVFRISVFNSFLICISQSMIIKDMEKYIFRNHTITHLVIMLHACMQLEVRGKS</sequence>
<gene>
    <name evidence="2" type="ORF">T10_1203</name>
</gene>
<reference evidence="2 3" key="1">
    <citation type="submission" date="2015-01" db="EMBL/GenBank/DDBJ databases">
        <title>Evolution of Trichinella species and genotypes.</title>
        <authorList>
            <person name="Korhonen P.K."/>
            <person name="Edoardo P."/>
            <person name="Giuseppe L.R."/>
            <person name="Gasser R.B."/>
        </authorList>
    </citation>
    <scope>NUCLEOTIDE SEQUENCE [LARGE SCALE GENOMIC DNA]</scope>
    <source>
        <strain evidence="2">ISS1980</strain>
    </source>
</reference>
<accession>A0A0V1MRC4</accession>
<organism evidence="2 3">
    <name type="scientific">Trichinella papuae</name>
    <dbReference type="NCBI Taxonomy" id="268474"/>
    <lineage>
        <taxon>Eukaryota</taxon>
        <taxon>Metazoa</taxon>
        <taxon>Ecdysozoa</taxon>
        <taxon>Nematoda</taxon>
        <taxon>Enoplea</taxon>
        <taxon>Dorylaimia</taxon>
        <taxon>Trichinellida</taxon>
        <taxon>Trichinellidae</taxon>
        <taxon>Trichinella</taxon>
    </lineage>
</organism>
<proteinExistence type="predicted"/>
<keyword evidence="1" id="KW-1133">Transmembrane helix</keyword>
<evidence type="ECO:0000256" key="1">
    <source>
        <dbReference type="SAM" id="Phobius"/>
    </source>
</evidence>